<feature type="domain" description="Retroviral polymerase SH3-like" evidence="2">
    <location>
        <begin position="243"/>
        <end position="291"/>
    </location>
</feature>
<comment type="caution">
    <text evidence="3">The sequence shown here is derived from an EMBL/GenBank/DDBJ whole genome shotgun (WGS) entry which is preliminary data.</text>
</comment>
<keyword evidence="1" id="KW-0175">Coiled coil</keyword>
<organism evidence="3 4">
    <name type="scientific">Mucuna pruriens</name>
    <name type="common">Velvet bean</name>
    <name type="synonym">Dolichos pruriens</name>
    <dbReference type="NCBI Taxonomy" id="157652"/>
    <lineage>
        <taxon>Eukaryota</taxon>
        <taxon>Viridiplantae</taxon>
        <taxon>Streptophyta</taxon>
        <taxon>Embryophyta</taxon>
        <taxon>Tracheophyta</taxon>
        <taxon>Spermatophyta</taxon>
        <taxon>Magnoliopsida</taxon>
        <taxon>eudicotyledons</taxon>
        <taxon>Gunneridae</taxon>
        <taxon>Pentapetalae</taxon>
        <taxon>rosids</taxon>
        <taxon>fabids</taxon>
        <taxon>Fabales</taxon>
        <taxon>Fabaceae</taxon>
        <taxon>Papilionoideae</taxon>
        <taxon>50 kb inversion clade</taxon>
        <taxon>NPAAA clade</taxon>
        <taxon>indigoferoid/millettioid clade</taxon>
        <taxon>Phaseoleae</taxon>
        <taxon>Mucuna</taxon>
    </lineage>
</organism>
<feature type="coiled-coil region" evidence="1">
    <location>
        <begin position="47"/>
        <end position="74"/>
    </location>
</feature>
<accession>A0A371HJ08</accession>
<sequence>MVDTTSENEDDEEVTFNYLIFLQIPYQELLSNSSTLFTRYKVLKKKFFKLTREFDSLKKENDILKKEMKNMLNSRKKTPVMVPGQWLLTSHDRKKVYVPRLETKDKCMISINNDQWTWQKKLGHASLGLISKLKKNNLMRRLPCFVYKTNFYVMFVKKGNKPTRTSSLGEKYYGLVVVYDYSIWTWVMFLAHKDEYFKVFSIFYKQVQTEKGENLKIQTFNNSVRIRNSLLFFCPRMPQQNGDNLEKFDPKLNKGTFLRYSIASKTYRVYNSRNLIVEESIHIKFNDYKLDKELSNLNDSFAYLNLGDLQMLSKEFGLDDELKESIDFFKELANKNPSSKAIDHWKHSRQSQN</sequence>
<evidence type="ECO:0000313" key="3">
    <source>
        <dbReference type="EMBL" id="RDY02773.1"/>
    </source>
</evidence>
<evidence type="ECO:0000256" key="1">
    <source>
        <dbReference type="SAM" id="Coils"/>
    </source>
</evidence>
<dbReference type="InterPro" id="IPR039537">
    <property type="entry name" value="Retrotran_Ty1/copia-like"/>
</dbReference>
<proteinExistence type="predicted"/>
<dbReference type="AlphaFoldDB" id="A0A371HJ08"/>
<dbReference type="Pfam" id="PF25597">
    <property type="entry name" value="SH3_retrovirus"/>
    <property type="match status" value="1"/>
</dbReference>
<evidence type="ECO:0000313" key="4">
    <source>
        <dbReference type="Proteomes" id="UP000257109"/>
    </source>
</evidence>
<gene>
    <name evidence="3" type="ORF">CR513_13728</name>
</gene>
<protein>
    <recommendedName>
        <fullName evidence="2">Retroviral polymerase SH3-like domain-containing protein</fullName>
    </recommendedName>
</protein>
<dbReference type="InterPro" id="IPR057670">
    <property type="entry name" value="SH3_retrovirus"/>
</dbReference>
<dbReference type="PANTHER" id="PTHR42648:SF21">
    <property type="entry name" value="CYSTEINE-RICH RLK (RECEPTOR-LIKE PROTEIN KINASE) 8"/>
    <property type="match status" value="1"/>
</dbReference>
<keyword evidence="4" id="KW-1185">Reference proteome</keyword>
<dbReference type="OrthoDB" id="1716327at2759"/>
<dbReference type="Proteomes" id="UP000257109">
    <property type="component" value="Unassembled WGS sequence"/>
</dbReference>
<dbReference type="PANTHER" id="PTHR42648">
    <property type="entry name" value="TRANSPOSASE, PUTATIVE-RELATED"/>
    <property type="match status" value="1"/>
</dbReference>
<feature type="non-terminal residue" evidence="3">
    <location>
        <position position="1"/>
    </location>
</feature>
<evidence type="ECO:0000259" key="2">
    <source>
        <dbReference type="Pfam" id="PF25597"/>
    </source>
</evidence>
<name>A0A371HJ08_MUCPR</name>
<dbReference type="EMBL" id="QJKJ01002461">
    <property type="protein sequence ID" value="RDY02773.1"/>
    <property type="molecule type" value="Genomic_DNA"/>
</dbReference>
<reference evidence="3" key="1">
    <citation type="submission" date="2018-05" db="EMBL/GenBank/DDBJ databases">
        <title>Draft genome of Mucuna pruriens seed.</title>
        <authorList>
            <person name="Nnadi N.E."/>
            <person name="Vos R."/>
            <person name="Hasami M.H."/>
            <person name="Devisetty U.K."/>
            <person name="Aguiy J.C."/>
        </authorList>
    </citation>
    <scope>NUCLEOTIDE SEQUENCE [LARGE SCALE GENOMIC DNA]</scope>
    <source>
        <strain evidence="3">JCA_2017</strain>
    </source>
</reference>